<accession>A0ACC8X9U1</accession>
<keyword evidence="1" id="KW-0436">Ligase</keyword>
<name>A0ACC8X9U1_9FIRM</name>
<gene>
    <name evidence="1" type="ORF">AN640_02080</name>
</gene>
<dbReference type="EMBL" id="LJHD01000275">
    <property type="protein sequence ID" value="ONI38984.1"/>
    <property type="molecule type" value="Genomic_DNA"/>
</dbReference>
<evidence type="ECO:0000313" key="2">
    <source>
        <dbReference type="Proteomes" id="UP000188637"/>
    </source>
</evidence>
<sequence>MNVPMAWLKQYVPIDMDLKTFVDKMTMSGSKVEKVEESGKEITKVVVGKIVEEEKHPDADRLRVLKVDIGSDELLQIVTAATNVKLDDVVPVALDGATLANGIVIKKGKLRGVESNGMLCSIEELGLTHEQFPDAPSNGIYVFRRPLQLGSCAKSYFGLGEQVIEFEITSNRSDCFSIIGIAREVSATFDVPLNVPKIIVEELKDSSKPLKVTIHNEALCSRFGTKVIRNIKVGPSPKWLQDRLISVGLRPINNIVDITNFVLFEYGQPMHAFDYDKISGNHLHIRNAREGEKLLTLMGEEITLDKTMLVVADNEKALSVGGIMGGEASKVTEETTTIIFECANFNGFNIRQTSKKLGIVSDSSKKFVKGIDPNIVEKALGRACQLINMLEAGEVVSGLIDIYPKVRYSLKLKYDVEWINSFLGLQLSEQEMIDIFKRLKFGIDTKEKSVVIPTYRPDITMMADLAEEVVRIYGYDKVPVTLEQASPTVGIKSFRQLVVEKLHNIMSMNGIFGVLTYTIESPKIFDKLNIDHEANLRKCLKISNPLGEDFSILRTTTLNGMLNILSTNYNKRNENVNIYEIGKIFEKQSDNELPKETEKLTIGMYGKDTDFFKLKGILETIFAELKITTQEYLPNTELHFMHYGRCASVKINQQCIGFLGEVHPRVLKNYNIGNRAYIMEIDVDALVDYTKTDVTFKPTPKFPSISRDIAMLVMDNILVGDIEKLIKQRSGKFLESIELFDVYKGEQIEEGYKSVAYNLVFRAEDKTLTDKEVQKVMNKIVNGLETSFAAKLRD</sequence>
<comment type="caution">
    <text evidence="1">The sequence shown here is derived from an EMBL/GenBank/DDBJ whole genome shotgun (WGS) entry which is preliminary data.</text>
</comment>
<protein>
    <submittedName>
        <fullName evidence="1">Phenylalanine--tRNA ligase subunit beta</fullName>
    </submittedName>
</protein>
<organism evidence="1 2">
    <name type="scientific">Candidatus Epulonipiscium fishelsonii</name>
    <dbReference type="NCBI Taxonomy" id="77094"/>
    <lineage>
        <taxon>Bacteria</taxon>
        <taxon>Bacillati</taxon>
        <taxon>Bacillota</taxon>
        <taxon>Clostridia</taxon>
        <taxon>Lachnospirales</taxon>
        <taxon>Lachnospiraceae</taxon>
        <taxon>Candidatus Epulonipiscium</taxon>
    </lineage>
</organism>
<reference evidence="1" key="1">
    <citation type="submission" date="2016-08" db="EMBL/GenBank/DDBJ databases">
        <authorList>
            <person name="Ngugi D.K."/>
            <person name="Miyake S."/>
            <person name="Stingl U."/>
        </authorList>
    </citation>
    <scope>NUCLEOTIDE SEQUENCE</scope>
    <source>
        <strain evidence="1">SCG-D08WGA-EpuloA1</strain>
    </source>
</reference>
<keyword evidence="2" id="KW-1185">Reference proteome</keyword>
<proteinExistence type="predicted"/>
<dbReference type="Proteomes" id="UP000188637">
    <property type="component" value="Unassembled WGS sequence"/>
</dbReference>
<evidence type="ECO:0000313" key="1">
    <source>
        <dbReference type="EMBL" id="ONI38984.1"/>
    </source>
</evidence>